<feature type="transmembrane region" description="Helical" evidence="16">
    <location>
        <begin position="175"/>
        <end position="191"/>
    </location>
</feature>
<dbReference type="EC" id="2.4.99.28" evidence="16"/>
<keyword evidence="5 16" id="KW-0328">Glycosyltransferase</keyword>
<dbReference type="GO" id="GO:0015648">
    <property type="term" value="F:lipid-linked peptidoglycan transporter activity"/>
    <property type="evidence" value="ECO:0007669"/>
    <property type="project" value="TreeGrafter"/>
</dbReference>
<keyword evidence="4 16" id="KW-0132">Cell division</keyword>
<evidence type="ECO:0000256" key="15">
    <source>
        <dbReference type="ARBA" id="ARBA00049902"/>
    </source>
</evidence>
<name>A0A1H9K2A8_9GAMM</name>
<comment type="similarity">
    <text evidence="14 16">Belongs to the SEDS family. FtsW subfamily.</text>
</comment>
<feature type="transmembrane region" description="Helical" evidence="16">
    <location>
        <begin position="86"/>
        <end position="103"/>
    </location>
</feature>
<keyword evidence="8 16" id="KW-0133">Cell shape</keyword>
<dbReference type="GO" id="GO:0071555">
    <property type="term" value="P:cell wall organization"/>
    <property type="evidence" value="ECO:0007669"/>
    <property type="project" value="UniProtKB-KW"/>
</dbReference>
<dbReference type="OrthoDB" id="9768187at2"/>
<keyword evidence="11 16" id="KW-0472">Membrane</keyword>
<dbReference type="GO" id="GO:0032153">
    <property type="term" value="C:cell division site"/>
    <property type="evidence" value="ECO:0007669"/>
    <property type="project" value="UniProtKB-UniRule"/>
</dbReference>
<dbReference type="Proteomes" id="UP000199233">
    <property type="component" value="Unassembled WGS sequence"/>
</dbReference>
<dbReference type="InterPro" id="IPR013437">
    <property type="entry name" value="FtsW"/>
</dbReference>
<organism evidence="17 18">
    <name type="scientific">Solimonas aquatica</name>
    <dbReference type="NCBI Taxonomy" id="489703"/>
    <lineage>
        <taxon>Bacteria</taxon>
        <taxon>Pseudomonadati</taxon>
        <taxon>Pseudomonadota</taxon>
        <taxon>Gammaproteobacteria</taxon>
        <taxon>Nevskiales</taxon>
        <taxon>Nevskiaceae</taxon>
        <taxon>Solimonas</taxon>
    </lineage>
</organism>
<dbReference type="PANTHER" id="PTHR30474">
    <property type="entry name" value="CELL CYCLE PROTEIN"/>
    <property type="match status" value="1"/>
</dbReference>
<evidence type="ECO:0000256" key="16">
    <source>
        <dbReference type="HAMAP-Rule" id="MF_00913"/>
    </source>
</evidence>
<evidence type="ECO:0000256" key="12">
    <source>
        <dbReference type="ARBA" id="ARBA00023306"/>
    </source>
</evidence>
<dbReference type="InterPro" id="IPR018365">
    <property type="entry name" value="Cell_cycle_FtsW-rel_CS"/>
</dbReference>
<keyword evidence="10 16" id="KW-1133">Transmembrane helix</keyword>
<comment type="subcellular location">
    <subcellularLocation>
        <location evidence="16">Cell inner membrane</location>
        <topology evidence="16">Multi-pass membrane protein</topology>
    </subcellularLocation>
    <subcellularLocation>
        <location evidence="1">Cell membrane</location>
        <topology evidence="1">Multi-pass membrane protein</topology>
    </subcellularLocation>
    <text evidence="16">Localizes to the division septum.</text>
</comment>
<dbReference type="GO" id="GO:0043093">
    <property type="term" value="P:FtsZ-dependent cytokinesis"/>
    <property type="evidence" value="ECO:0007669"/>
    <property type="project" value="UniProtKB-UniRule"/>
</dbReference>
<dbReference type="RefSeq" id="WP_093288234.1">
    <property type="nucleotide sequence ID" value="NZ_FOFS01000012.1"/>
</dbReference>
<dbReference type="PANTHER" id="PTHR30474:SF2">
    <property type="entry name" value="PEPTIDOGLYCAN GLYCOSYLTRANSFERASE FTSW-RELATED"/>
    <property type="match status" value="1"/>
</dbReference>
<evidence type="ECO:0000256" key="11">
    <source>
        <dbReference type="ARBA" id="ARBA00023136"/>
    </source>
</evidence>
<accession>A0A1H9K2A8</accession>
<dbReference type="GO" id="GO:0008360">
    <property type="term" value="P:regulation of cell shape"/>
    <property type="evidence" value="ECO:0007669"/>
    <property type="project" value="UniProtKB-KW"/>
</dbReference>
<evidence type="ECO:0000256" key="7">
    <source>
        <dbReference type="ARBA" id="ARBA00022692"/>
    </source>
</evidence>
<comment type="function">
    <text evidence="16">Peptidoglycan polymerase that is essential for cell division.</text>
</comment>
<evidence type="ECO:0000256" key="4">
    <source>
        <dbReference type="ARBA" id="ARBA00022618"/>
    </source>
</evidence>
<feature type="transmembrane region" description="Helical" evidence="16">
    <location>
        <begin position="351"/>
        <end position="370"/>
    </location>
</feature>
<keyword evidence="16" id="KW-0997">Cell inner membrane</keyword>
<dbReference type="HAMAP" id="MF_00913">
    <property type="entry name" value="PGT_FtsW_proteobact"/>
    <property type="match status" value="1"/>
</dbReference>
<keyword evidence="6 16" id="KW-0808">Transferase</keyword>
<keyword evidence="3 16" id="KW-1003">Cell membrane</keyword>
<dbReference type="InterPro" id="IPR001182">
    <property type="entry name" value="FtsW/RodA"/>
</dbReference>
<feature type="transmembrane region" description="Helical" evidence="16">
    <location>
        <begin position="20"/>
        <end position="42"/>
    </location>
</feature>
<evidence type="ECO:0000256" key="5">
    <source>
        <dbReference type="ARBA" id="ARBA00022676"/>
    </source>
</evidence>
<keyword evidence="18" id="KW-1185">Reference proteome</keyword>
<dbReference type="GO" id="GO:0008955">
    <property type="term" value="F:peptidoglycan glycosyltransferase activity"/>
    <property type="evidence" value="ECO:0007669"/>
    <property type="project" value="UniProtKB-UniRule"/>
</dbReference>
<comment type="pathway">
    <text evidence="2 16">Cell wall biogenesis; peptidoglycan biosynthesis.</text>
</comment>
<comment type="catalytic activity">
    <reaction evidence="15 16">
        <text>[GlcNAc-(1-&gt;4)-Mur2Ac(oyl-L-Ala-gamma-D-Glu-L-Lys-D-Ala-D-Ala)](n)-di-trans,octa-cis-undecaprenyl diphosphate + beta-D-GlcNAc-(1-&gt;4)-Mur2Ac(oyl-L-Ala-gamma-D-Glu-L-Lys-D-Ala-D-Ala)-di-trans,octa-cis-undecaprenyl diphosphate = [GlcNAc-(1-&gt;4)-Mur2Ac(oyl-L-Ala-gamma-D-Glu-L-Lys-D-Ala-D-Ala)](n+1)-di-trans,octa-cis-undecaprenyl diphosphate + di-trans,octa-cis-undecaprenyl diphosphate + H(+)</text>
        <dbReference type="Rhea" id="RHEA:23708"/>
        <dbReference type="Rhea" id="RHEA-COMP:9602"/>
        <dbReference type="Rhea" id="RHEA-COMP:9603"/>
        <dbReference type="ChEBI" id="CHEBI:15378"/>
        <dbReference type="ChEBI" id="CHEBI:58405"/>
        <dbReference type="ChEBI" id="CHEBI:60033"/>
        <dbReference type="ChEBI" id="CHEBI:78435"/>
        <dbReference type="EC" id="2.4.99.28"/>
    </reaction>
</comment>
<reference evidence="18" key="1">
    <citation type="submission" date="2016-10" db="EMBL/GenBank/DDBJ databases">
        <authorList>
            <person name="Varghese N."/>
            <person name="Submissions S."/>
        </authorList>
    </citation>
    <scope>NUCLEOTIDE SEQUENCE [LARGE SCALE GENOMIC DNA]</scope>
    <source>
        <strain evidence="18">DSM 25927</strain>
    </source>
</reference>
<keyword evidence="7 16" id="KW-0812">Transmembrane</keyword>
<dbReference type="GO" id="GO:0005886">
    <property type="term" value="C:plasma membrane"/>
    <property type="evidence" value="ECO:0007669"/>
    <property type="project" value="UniProtKB-SubCell"/>
</dbReference>
<protein>
    <recommendedName>
        <fullName evidence="16">Probable peptidoglycan glycosyltransferase FtsW</fullName>
        <shortName evidence="16">PGT</shortName>
        <ecNumber evidence="16">2.4.99.28</ecNumber>
    </recommendedName>
    <alternativeName>
        <fullName evidence="16">Cell division protein FtsW</fullName>
    </alternativeName>
    <alternativeName>
        <fullName evidence="16">Cell wall polymerase</fullName>
    </alternativeName>
    <alternativeName>
        <fullName evidence="16">Peptidoglycan polymerase</fullName>
        <shortName evidence="16">PG polymerase</shortName>
    </alternativeName>
</protein>
<evidence type="ECO:0000256" key="14">
    <source>
        <dbReference type="ARBA" id="ARBA00038053"/>
    </source>
</evidence>
<dbReference type="STRING" id="489703.SAMN04488038_112179"/>
<keyword evidence="13 16" id="KW-0961">Cell wall biogenesis/degradation</keyword>
<sequence>MSALAAVFSMPRARYGLDNWLCGAVLALMIWGLVMVASASVAQATKLSGDPFYFFYRQLLFLAMGLSAGMLLYCVPSAIWQRSSTLLYLGALALLILVLIPHVGLKINAARRWIDLGVFRLQASEPARLAVIIYVAGYIARRQLALQDSLKGMAMPLLATALPCVLLLAEPDFGATAILVGVVFLMLFLGGARVHYYIGLVLLAAVGMAVLAFAEPYRVKRLMNFMNPWADVENAGWQLAQSLIAVGRGEWFGVGLGNSIQKLLYLPEMHTDFIFAILAEEFGLIGIALLISLFGIVVWRGFRIARAAEQQARHFQAYLAYGLTSWIGLQALINMAVNMGLLPTKGLTLPLLSYGGSSLITVCAMLGLLLRVDYENRALAFGSRSAEDEA</sequence>
<feature type="transmembrane region" description="Helical" evidence="16">
    <location>
        <begin position="318"/>
        <end position="339"/>
    </location>
</feature>
<dbReference type="PROSITE" id="PS00428">
    <property type="entry name" value="FTSW_RODA_SPOVE"/>
    <property type="match status" value="1"/>
</dbReference>
<keyword evidence="9 16" id="KW-0573">Peptidoglycan synthesis</keyword>
<evidence type="ECO:0000256" key="1">
    <source>
        <dbReference type="ARBA" id="ARBA00004651"/>
    </source>
</evidence>
<evidence type="ECO:0000256" key="13">
    <source>
        <dbReference type="ARBA" id="ARBA00023316"/>
    </source>
</evidence>
<evidence type="ECO:0000313" key="17">
    <source>
        <dbReference type="EMBL" id="SEQ93053.1"/>
    </source>
</evidence>
<evidence type="ECO:0000313" key="18">
    <source>
        <dbReference type="Proteomes" id="UP000199233"/>
    </source>
</evidence>
<evidence type="ECO:0000256" key="9">
    <source>
        <dbReference type="ARBA" id="ARBA00022984"/>
    </source>
</evidence>
<dbReference type="UniPathway" id="UPA00219"/>
<keyword evidence="12 16" id="KW-0131">Cell cycle</keyword>
<dbReference type="GO" id="GO:0009252">
    <property type="term" value="P:peptidoglycan biosynthetic process"/>
    <property type="evidence" value="ECO:0007669"/>
    <property type="project" value="UniProtKB-UniRule"/>
</dbReference>
<proteinExistence type="inferred from homology"/>
<evidence type="ECO:0000256" key="2">
    <source>
        <dbReference type="ARBA" id="ARBA00004752"/>
    </source>
</evidence>
<dbReference type="NCBIfam" id="TIGR02614">
    <property type="entry name" value="ftsW"/>
    <property type="match status" value="1"/>
</dbReference>
<evidence type="ECO:0000256" key="10">
    <source>
        <dbReference type="ARBA" id="ARBA00022989"/>
    </source>
</evidence>
<evidence type="ECO:0000256" key="3">
    <source>
        <dbReference type="ARBA" id="ARBA00022475"/>
    </source>
</evidence>
<dbReference type="EMBL" id="FOFS01000012">
    <property type="protein sequence ID" value="SEQ93053.1"/>
    <property type="molecule type" value="Genomic_DNA"/>
</dbReference>
<dbReference type="AlphaFoldDB" id="A0A1H9K2A8"/>
<feature type="transmembrane region" description="Helical" evidence="16">
    <location>
        <begin position="273"/>
        <end position="298"/>
    </location>
</feature>
<feature type="transmembrane region" description="Helical" evidence="16">
    <location>
        <begin position="196"/>
        <end position="214"/>
    </location>
</feature>
<evidence type="ECO:0000256" key="8">
    <source>
        <dbReference type="ARBA" id="ARBA00022960"/>
    </source>
</evidence>
<gene>
    <name evidence="16" type="primary">ftsW</name>
    <name evidence="17" type="ORF">SAMN04488038_112179</name>
</gene>
<feature type="transmembrane region" description="Helical" evidence="16">
    <location>
        <begin position="54"/>
        <end position="74"/>
    </location>
</feature>
<evidence type="ECO:0000256" key="6">
    <source>
        <dbReference type="ARBA" id="ARBA00022679"/>
    </source>
</evidence>
<dbReference type="Pfam" id="PF01098">
    <property type="entry name" value="FTSW_RODA_SPOVE"/>
    <property type="match status" value="1"/>
</dbReference>